<evidence type="ECO:0000313" key="1">
    <source>
        <dbReference type="EMBL" id="KAJ9650532.1"/>
    </source>
</evidence>
<accession>A0ACC2ZSK2</accession>
<comment type="caution">
    <text evidence="1">The sequence shown here is derived from an EMBL/GenBank/DDBJ whole genome shotgun (WGS) entry which is preliminary data.</text>
</comment>
<protein>
    <submittedName>
        <fullName evidence="1">Uncharacterized protein</fullName>
    </submittedName>
</protein>
<dbReference type="Proteomes" id="UP001172386">
    <property type="component" value="Unassembled WGS sequence"/>
</dbReference>
<reference evidence="1" key="1">
    <citation type="submission" date="2022-10" db="EMBL/GenBank/DDBJ databases">
        <title>Culturing micro-colonial fungi from biological soil crusts in the Mojave desert and describing Neophaeococcomyces mojavensis, and introducing the new genera and species Taxawa tesnikishii.</title>
        <authorList>
            <person name="Kurbessoian T."/>
            <person name="Stajich J.E."/>
        </authorList>
    </citation>
    <scope>NUCLEOTIDE SEQUENCE</scope>
    <source>
        <strain evidence="1">JES_112</strain>
    </source>
</reference>
<organism evidence="1 2">
    <name type="scientific">Neophaeococcomyces mojaviensis</name>
    <dbReference type="NCBI Taxonomy" id="3383035"/>
    <lineage>
        <taxon>Eukaryota</taxon>
        <taxon>Fungi</taxon>
        <taxon>Dikarya</taxon>
        <taxon>Ascomycota</taxon>
        <taxon>Pezizomycotina</taxon>
        <taxon>Eurotiomycetes</taxon>
        <taxon>Chaetothyriomycetidae</taxon>
        <taxon>Chaetothyriales</taxon>
        <taxon>Chaetothyriales incertae sedis</taxon>
        <taxon>Neophaeococcomyces</taxon>
    </lineage>
</organism>
<name>A0ACC2ZSK2_9EURO</name>
<proteinExistence type="predicted"/>
<keyword evidence="2" id="KW-1185">Reference proteome</keyword>
<gene>
    <name evidence="1" type="ORF">H2198_010167</name>
</gene>
<evidence type="ECO:0000313" key="2">
    <source>
        <dbReference type="Proteomes" id="UP001172386"/>
    </source>
</evidence>
<dbReference type="EMBL" id="JAPDRQ010000333">
    <property type="protein sequence ID" value="KAJ9650532.1"/>
    <property type="molecule type" value="Genomic_DNA"/>
</dbReference>
<sequence>MVPAYQPQQTTTQTFRPVFTQQAPLDPTAASVASVTLLGKWASFPFHTRHERNGPAGISDGVRARDFQQEQIQRVKFEQEPDPKEGGQGKRKQTVLLKLKRFSRSTSMEWRNGVMARGHRSSVSAGRSVEYPELEMLPGERVMR</sequence>